<evidence type="ECO:0000313" key="3">
    <source>
        <dbReference type="EMBL" id="CUH81664.1"/>
    </source>
</evidence>
<evidence type="ECO:0000313" key="4">
    <source>
        <dbReference type="Proteomes" id="UP000054935"/>
    </source>
</evidence>
<dbReference type="InterPro" id="IPR029787">
    <property type="entry name" value="Nucleotide_cyclase"/>
</dbReference>
<feature type="domain" description="EAL" evidence="1">
    <location>
        <begin position="301"/>
        <end position="555"/>
    </location>
</feature>
<dbReference type="InterPro" id="IPR050706">
    <property type="entry name" value="Cyclic-di-GMP_PDE-like"/>
</dbReference>
<name>A0A0P1H2L5_9RHOB</name>
<evidence type="ECO:0000259" key="1">
    <source>
        <dbReference type="PROSITE" id="PS50883"/>
    </source>
</evidence>
<dbReference type="InterPro" id="IPR035919">
    <property type="entry name" value="EAL_sf"/>
</dbReference>
<dbReference type="Pfam" id="PF00990">
    <property type="entry name" value="GGDEF"/>
    <property type="match status" value="1"/>
</dbReference>
<dbReference type="Gene3D" id="3.20.20.450">
    <property type="entry name" value="EAL domain"/>
    <property type="match status" value="1"/>
</dbReference>
<dbReference type="SUPFAM" id="SSF141868">
    <property type="entry name" value="EAL domain-like"/>
    <property type="match status" value="1"/>
</dbReference>
<dbReference type="Gene3D" id="3.30.70.270">
    <property type="match status" value="1"/>
</dbReference>
<dbReference type="SMART" id="SM00052">
    <property type="entry name" value="EAL"/>
    <property type="match status" value="1"/>
</dbReference>
<protein>
    <submittedName>
        <fullName evidence="3">Bacteriophytochrome cph2</fullName>
    </submittedName>
</protein>
<accession>A0A0P1H2L5</accession>
<dbReference type="PROSITE" id="PS50883">
    <property type="entry name" value="EAL"/>
    <property type="match status" value="1"/>
</dbReference>
<dbReference type="PANTHER" id="PTHR33121">
    <property type="entry name" value="CYCLIC DI-GMP PHOSPHODIESTERASE PDEF"/>
    <property type="match status" value="1"/>
</dbReference>
<dbReference type="Proteomes" id="UP000054935">
    <property type="component" value="Unassembled WGS sequence"/>
</dbReference>
<dbReference type="GO" id="GO:0071111">
    <property type="term" value="F:cyclic-guanylate-specific phosphodiesterase activity"/>
    <property type="evidence" value="ECO:0007669"/>
    <property type="project" value="InterPro"/>
</dbReference>
<dbReference type="AlphaFoldDB" id="A0A0P1H2L5"/>
<keyword evidence="4" id="KW-1185">Reference proteome</keyword>
<dbReference type="InterPro" id="IPR001633">
    <property type="entry name" value="EAL_dom"/>
</dbReference>
<dbReference type="InterPro" id="IPR043128">
    <property type="entry name" value="Rev_trsase/Diguanyl_cyclase"/>
</dbReference>
<dbReference type="InterPro" id="IPR000160">
    <property type="entry name" value="GGDEF_dom"/>
</dbReference>
<proteinExistence type="predicted"/>
<gene>
    <name evidence="3" type="primary">cph2</name>
    <name evidence="3" type="ORF">TRN7648_03586</name>
</gene>
<dbReference type="CDD" id="cd01949">
    <property type="entry name" value="GGDEF"/>
    <property type="match status" value="1"/>
</dbReference>
<organism evidence="3 4">
    <name type="scientific">Tropicibacter naphthalenivorans</name>
    <dbReference type="NCBI Taxonomy" id="441103"/>
    <lineage>
        <taxon>Bacteria</taxon>
        <taxon>Pseudomonadati</taxon>
        <taxon>Pseudomonadota</taxon>
        <taxon>Alphaproteobacteria</taxon>
        <taxon>Rhodobacterales</taxon>
        <taxon>Roseobacteraceae</taxon>
        <taxon>Tropicibacter</taxon>
    </lineage>
</organism>
<sequence>MQTHGDVVPRDNEAAASVTRAHAGNDACFAVLSAQGEVLEISSGLQRLLGGIPAQEQSGPSQIFGIDDWHATKARIAKTGNAAWDVWLVNEAGGRTGFRMIGYAINHQDQSRTYFLFCLPRPDFTAERDTLVMSAYVDPLTGLFNRRYLEEAAKDAIAASAALASQVGILVLDLNDFKRINDTFGHGVGDRVLSRVATAIVDAVPLDCIVSRYGGDEFVILCQDLSYPGELAQIAEAVKREVSAPITIGKDQIMPSVSVGYARYPDNGCNLTALIDFADLAMFQDKRGEEAAEGLRPAVEGHAMQQALVDAINNQEFVPYFQPVIDLVTGQMIGVEALCRWIKPDGTILTPMNFIPLAERLKLIGTIDHTILQAVCALHARYRSELPEGFRYHVNFSAASFSDPERLDRTLDCLDTFGLRPQQFLIELTETVALAPDMLEGQVIERFHAHGFGIALDDFGTGFSSMSLLKEIPVSQIKIDRSFIMDINVSARSRGIVTGLLGLCRALGIESVVEGVEDAETLDVISDLGADCAQGYLFGQPAPFADVLTRHVGQRPHLWA</sequence>
<dbReference type="STRING" id="441103.TRN7648_03586"/>
<dbReference type="SUPFAM" id="SSF55073">
    <property type="entry name" value="Nucleotide cyclase"/>
    <property type="match status" value="1"/>
</dbReference>
<evidence type="ECO:0000259" key="2">
    <source>
        <dbReference type="PROSITE" id="PS50887"/>
    </source>
</evidence>
<dbReference type="CDD" id="cd01948">
    <property type="entry name" value="EAL"/>
    <property type="match status" value="1"/>
</dbReference>
<dbReference type="NCBIfam" id="TIGR00254">
    <property type="entry name" value="GGDEF"/>
    <property type="match status" value="1"/>
</dbReference>
<dbReference type="EMBL" id="CYSE01000008">
    <property type="protein sequence ID" value="CUH81664.1"/>
    <property type="molecule type" value="Genomic_DNA"/>
</dbReference>
<dbReference type="PROSITE" id="PS50887">
    <property type="entry name" value="GGDEF"/>
    <property type="match status" value="1"/>
</dbReference>
<dbReference type="SMART" id="SM00267">
    <property type="entry name" value="GGDEF"/>
    <property type="match status" value="1"/>
</dbReference>
<reference evidence="3 4" key="1">
    <citation type="submission" date="2015-09" db="EMBL/GenBank/DDBJ databases">
        <authorList>
            <consortium name="Swine Surveillance"/>
        </authorList>
    </citation>
    <scope>NUCLEOTIDE SEQUENCE [LARGE SCALE GENOMIC DNA]</scope>
    <source>
        <strain evidence="3 4">CECT 7648</strain>
    </source>
</reference>
<feature type="domain" description="GGDEF" evidence="2">
    <location>
        <begin position="165"/>
        <end position="297"/>
    </location>
</feature>
<dbReference type="Pfam" id="PF00563">
    <property type="entry name" value="EAL"/>
    <property type="match status" value="1"/>
</dbReference>
<dbReference type="PANTHER" id="PTHR33121:SF79">
    <property type="entry name" value="CYCLIC DI-GMP PHOSPHODIESTERASE PDED-RELATED"/>
    <property type="match status" value="1"/>
</dbReference>